<dbReference type="PANTHER" id="PTHR37299">
    <property type="entry name" value="TRANSCRIPTIONAL REGULATOR-RELATED"/>
    <property type="match status" value="1"/>
</dbReference>
<dbReference type="Proteomes" id="UP000034076">
    <property type="component" value="Unassembled WGS sequence"/>
</dbReference>
<feature type="domain" description="HTH LytTR-type" evidence="5">
    <location>
        <begin position="135"/>
        <end position="236"/>
    </location>
</feature>
<name>A0A0M2NGT3_9FIRM</name>
<evidence type="ECO:0000259" key="4">
    <source>
        <dbReference type="PROSITE" id="PS50110"/>
    </source>
</evidence>
<reference evidence="6 7" key="1">
    <citation type="submission" date="2015-04" db="EMBL/GenBank/DDBJ databases">
        <title>Draft genome sequence of bacteremic isolate Catabacter hongkongensis type strain HKU16T.</title>
        <authorList>
            <person name="Lau S.K."/>
            <person name="Teng J.L."/>
            <person name="Huang Y."/>
            <person name="Curreem S.O."/>
            <person name="Tsui S.K."/>
            <person name="Woo P.C."/>
        </authorList>
    </citation>
    <scope>NUCLEOTIDE SEQUENCE [LARGE SCALE GENOMIC DNA]</scope>
    <source>
        <strain evidence="6 7">HKU16</strain>
    </source>
</reference>
<evidence type="ECO:0000313" key="7">
    <source>
        <dbReference type="Proteomes" id="UP000034076"/>
    </source>
</evidence>
<dbReference type="SUPFAM" id="SSF52172">
    <property type="entry name" value="CheY-like"/>
    <property type="match status" value="1"/>
</dbReference>
<proteinExistence type="predicted"/>
<dbReference type="GO" id="GO:0003677">
    <property type="term" value="F:DNA binding"/>
    <property type="evidence" value="ECO:0007669"/>
    <property type="project" value="InterPro"/>
</dbReference>
<sequence>MIQFGICDDNKIDLTYIHELIQRFSNTYHDEFDYCVARFYDASSLLESVNAGHSFDILFLDVLLPGCDGIELAKKIRLRDESCMIIFLSVSPEFAISSYEVGAFYYLLKPVEQDKFYVVMKKALEALHTRTENSLVIKTSSGIERIRYCDIAYIESMDHKQILHKKEGSTLVFYARISDIFKTLSCDSRFVMPHRSYIVNLNCASAISSKDLTLIGNLRVPVSKKNYPQIKRRYLDFLFMTSGEDCSCE</sequence>
<keyword evidence="7" id="KW-1185">Reference proteome</keyword>
<gene>
    <name evidence="6" type="ORF">CHK_2229</name>
</gene>
<protein>
    <recommendedName>
        <fullName evidence="1">Stage 0 sporulation protein A homolog</fullName>
    </recommendedName>
</protein>
<dbReference type="PROSITE" id="PS50930">
    <property type="entry name" value="HTH_LYTTR"/>
    <property type="match status" value="1"/>
</dbReference>
<dbReference type="Gene3D" id="2.40.50.1020">
    <property type="entry name" value="LytTr DNA-binding domain"/>
    <property type="match status" value="1"/>
</dbReference>
<organism evidence="6 7">
    <name type="scientific">Christensenella hongkongensis</name>
    <dbReference type="NCBI Taxonomy" id="270498"/>
    <lineage>
        <taxon>Bacteria</taxon>
        <taxon>Bacillati</taxon>
        <taxon>Bacillota</taxon>
        <taxon>Clostridia</taxon>
        <taxon>Christensenellales</taxon>
        <taxon>Christensenellaceae</taxon>
        <taxon>Christensenella</taxon>
    </lineage>
</organism>
<dbReference type="InterPro" id="IPR046947">
    <property type="entry name" value="LytR-like"/>
</dbReference>
<accession>A0A0M2NGT3</accession>
<comment type="caution">
    <text evidence="6">The sequence shown here is derived from an EMBL/GenBank/DDBJ whole genome shotgun (WGS) entry which is preliminary data.</text>
</comment>
<dbReference type="EMBL" id="LAYJ01000112">
    <property type="protein sequence ID" value="KKI50166.1"/>
    <property type="molecule type" value="Genomic_DNA"/>
</dbReference>
<comment type="function">
    <text evidence="2">May play the central regulatory role in sporulation. It may be an element of the effector pathway responsible for the activation of sporulation genes in response to nutritional stress. Spo0A may act in concert with spo0H (a sigma factor) to control the expression of some genes that are critical to the sporulation process.</text>
</comment>
<evidence type="ECO:0000256" key="2">
    <source>
        <dbReference type="ARBA" id="ARBA00024867"/>
    </source>
</evidence>
<feature type="domain" description="Response regulatory" evidence="4">
    <location>
        <begin position="3"/>
        <end position="124"/>
    </location>
</feature>
<dbReference type="PROSITE" id="PS50110">
    <property type="entry name" value="RESPONSE_REGULATORY"/>
    <property type="match status" value="1"/>
</dbReference>
<feature type="modified residue" description="4-aspartylphosphate" evidence="3">
    <location>
        <position position="61"/>
    </location>
</feature>
<dbReference type="OrthoDB" id="9779387at2"/>
<dbReference type="Pfam" id="PF00072">
    <property type="entry name" value="Response_reg"/>
    <property type="match status" value="1"/>
</dbReference>
<evidence type="ECO:0000313" key="6">
    <source>
        <dbReference type="EMBL" id="KKI50166.1"/>
    </source>
</evidence>
<dbReference type="SMART" id="SM00448">
    <property type="entry name" value="REC"/>
    <property type="match status" value="1"/>
</dbReference>
<dbReference type="InterPro" id="IPR001789">
    <property type="entry name" value="Sig_transdc_resp-reg_receiver"/>
</dbReference>
<dbReference type="GO" id="GO:0000156">
    <property type="term" value="F:phosphorelay response regulator activity"/>
    <property type="evidence" value="ECO:0007669"/>
    <property type="project" value="InterPro"/>
</dbReference>
<evidence type="ECO:0000256" key="3">
    <source>
        <dbReference type="PROSITE-ProRule" id="PRU00169"/>
    </source>
</evidence>
<dbReference type="AlphaFoldDB" id="A0A0M2NGT3"/>
<evidence type="ECO:0000259" key="5">
    <source>
        <dbReference type="PROSITE" id="PS50930"/>
    </source>
</evidence>
<dbReference type="PANTHER" id="PTHR37299:SF1">
    <property type="entry name" value="STAGE 0 SPORULATION PROTEIN A HOMOLOG"/>
    <property type="match status" value="1"/>
</dbReference>
<dbReference type="Pfam" id="PF04397">
    <property type="entry name" value="LytTR"/>
    <property type="match status" value="1"/>
</dbReference>
<dbReference type="SMART" id="SM00850">
    <property type="entry name" value="LytTR"/>
    <property type="match status" value="1"/>
</dbReference>
<dbReference type="RefSeq" id="WP_046444050.1">
    <property type="nucleotide sequence ID" value="NZ_LAYJ01000112.1"/>
</dbReference>
<keyword evidence="3" id="KW-0597">Phosphoprotein</keyword>
<dbReference type="InterPro" id="IPR007492">
    <property type="entry name" value="LytTR_DNA-bd_dom"/>
</dbReference>
<dbReference type="InterPro" id="IPR011006">
    <property type="entry name" value="CheY-like_superfamily"/>
</dbReference>
<dbReference type="STRING" id="270498.CHK_2229"/>
<dbReference type="Gene3D" id="3.40.50.2300">
    <property type="match status" value="1"/>
</dbReference>
<evidence type="ECO:0000256" key="1">
    <source>
        <dbReference type="ARBA" id="ARBA00018672"/>
    </source>
</evidence>